<dbReference type="EC" id="3.1.4.46" evidence="15"/>
<feature type="domain" description="GP-PDE" evidence="14">
    <location>
        <begin position="48"/>
        <end position="338"/>
    </location>
</feature>
<dbReference type="GO" id="GO:0008889">
    <property type="term" value="F:glycerophosphodiester phosphodiesterase activity"/>
    <property type="evidence" value="ECO:0007669"/>
    <property type="project" value="UniProtKB-EC"/>
</dbReference>
<keyword evidence="4 15" id="KW-0378">Hydrolase</keyword>
<evidence type="ECO:0000256" key="10">
    <source>
        <dbReference type="ARBA" id="ARBA00047538"/>
    </source>
</evidence>
<keyword evidence="16" id="KW-1185">Reference proteome</keyword>
<keyword evidence="3 13" id="KW-0812">Transmembrane</keyword>
<evidence type="ECO:0000313" key="15">
    <source>
        <dbReference type="EMBL" id="RNA29442.1"/>
    </source>
</evidence>
<dbReference type="SUPFAM" id="SSF51695">
    <property type="entry name" value="PLC-like phosphodiesterases"/>
    <property type="match status" value="1"/>
</dbReference>
<dbReference type="PANTHER" id="PTHR42758">
    <property type="entry name" value="PHOSPHATIDYLGLYCEROL PHOSPHOLIPASE C"/>
    <property type="match status" value="1"/>
</dbReference>
<dbReference type="InterPro" id="IPR052271">
    <property type="entry name" value="GDPD-Related"/>
</dbReference>
<evidence type="ECO:0000256" key="5">
    <source>
        <dbReference type="ARBA" id="ARBA00022989"/>
    </source>
</evidence>
<keyword evidence="6" id="KW-0443">Lipid metabolism</keyword>
<keyword evidence="7 13" id="KW-0472">Membrane</keyword>
<comment type="subcellular location">
    <subcellularLocation>
        <location evidence="1">Membrane</location>
    </subcellularLocation>
</comment>
<dbReference type="Proteomes" id="UP000276133">
    <property type="component" value="Unassembled WGS sequence"/>
</dbReference>
<accession>A0A3M7S128</accession>
<dbReference type="STRING" id="10195.A0A3M7S128"/>
<evidence type="ECO:0000313" key="16">
    <source>
        <dbReference type="Proteomes" id="UP000276133"/>
    </source>
</evidence>
<sequence>MDLMNFSLPGLNGYGFYISVGAYAAVSFIFYYYPNLLHAKKDRKDHNFVVVSHRGGSGENKENTISAFEHSHRIGSDVIELDCHITKDGQVVVSHDNNLLRLCGKNKLISELNYDELPDLLEDQDEDMFLQKSADSLSRTVSSSLITNSIHRRSQDSNKTPHRIPLLEDIFINFPKTNVNLDVKINNDNLINKVNELVLKYKREHLTVWGSFNEKVTKKLYNLNPNVGIFFSSVGCAKLLLLMISGLLPFFKFKETHLEIIMPNRILRNRNLIPRGYIAFFILIKTFFIRKSFVKHLNKRGISVYYWVLNEEDEFKHAIDLGVNGIITDYPSRLIDYIRDNKHIHTHIVRPIKNE</sequence>
<evidence type="ECO:0000256" key="12">
    <source>
        <dbReference type="ARBA" id="ARBA00048947"/>
    </source>
</evidence>
<comment type="similarity">
    <text evidence="2">Belongs to the glycerophosphoryl diester phosphodiesterase family.</text>
</comment>
<dbReference type="PROSITE" id="PS51704">
    <property type="entry name" value="GP_PDE"/>
    <property type="match status" value="1"/>
</dbReference>
<evidence type="ECO:0000256" key="4">
    <source>
        <dbReference type="ARBA" id="ARBA00022801"/>
    </source>
</evidence>
<feature type="transmembrane region" description="Helical" evidence="13">
    <location>
        <begin position="272"/>
        <end position="290"/>
    </location>
</feature>
<dbReference type="InterPro" id="IPR017946">
    <property type="entry name" value="PLC-like_Pdiesterase_TIM-brl"/>
</dbReference>
<evidence type="ECO:0000256" key="11">
    <source>
        <dbReference type="ARBA" id="ARBA00048580"/>
    </source>
</evidence>
<dbReference type="OrthoDB" id="1058301at2759"/>
<proteinExistence type="inferred from homology"/>
<organism evidence="15 16">
    <name type="scientific">Brachionus plicatilis</name>
    <name type="common">Marine rotifer</name>
    <name type="synonym">Brachionus muelleri</name>
    <dbReference type="NCBI Taxonomy" id="10195"/>
    <lineage>
        <taxon>Eukaryota</taxon>
        <taxon>Metazoa</taxon>
        <taxon>Spiralia</taxon>
        <taxon>Gnathifera</taxon>
        <taxon>Rotifera</taxon>
        <taxon>Eurotatoria</taxon>
        <taxon>Monogononta</taxon>
        <taxon>Pseudotrocha</taxon>
        <taxon>Ploima</taxon>
        <taxon>Brachionidae</taxon>
        <taxon>Brachionus</taxon>
    </lineage>
</organism>
<dbReference type="GO" id="GO:0046475">
    <property type="term" value="P:glycerophospholipid catabolic process"/>
    <property type="evidence" value="ECO:0007669"/>
    <property type="project" value="TreeGrafter"/>
</dbReference>
<comment type="catalytic activity">
    <reaction evidence="9">
        <text>N-(5Z,8Z,11Z,14Z-eicosatetraenoyl)-1-(9Z-octadecenoyl)-sn-glycero-3-phosphoethanolamine + H2O = N-(5Z,8Z,11Z,14Z-eicosatetraenoyl)-ethanolamine + 1-(9Z-octadecenoyl)-sn-glycero-3-phosphate + H(+)</text>
        <dbReference type="Rhea" id="RHEA:45544"/>
        <dbReference type="ChEBI" id="CHEBI:2700"/>
        <dbReference type="ChEBI" id="CHEBI:15377"/>
        <dbReference type="ChEBI" id="CHEBI:15378"/>
        <dbReference type="ChEBI" id="CHEBI:74544"/>
        <dbReference type="ChEBI" id="CHEBI:85223"/>
    </reaction>
    <physiologicalReaction direction="left-to-right" evidence="9">
        <dbReference type="Rhea" id="RHEA:45545"/>
    </physiologicalReaction>
</comment>
<comment type="catalytic activity">
    <reaction evidence="12">
        <text>N,1-di-(9Z-octadecenoyl)-sn-glycero-3-phosphoethanolamine + H2O = N-(9Z-octadecenoyl) ethanolamine + 1-(9Z-octadecenoyl)-sn-glycero-3-phosphate + H(+)</text>
        <dbReference type="Rhea" id="RHEA:56460"/>
        <dbReference type="ChEBI" id="CHEBI:15377"/>
        <dbReference type="ChEBI" id="CHEBI:15378"/>
        <dbReference type="ChEBI" id="CHEBI:71466"/>
        <dbReference type="ChEBI" id="CHEBI:74544"/>
        <dbReference type="ChEBI" id="CHEBI:85222"/>
    </reaction>
    <physiologicalReaction direction="left-to-right" evidence="12">
        <dbReference type="Rhea" id="RHEA:56461"/>
    </physiologicalReaction>
</comment>
<feature type="transmembrane region" description="Helical" evidence="13">
    <location>
        <begin position="14"/>
        <end position="33"/>
    </location>
</feature>
<evidence type="ECO:0000256" key="7">
    <source>
        <dbReference type="ARBA" id="ARBA00023136"/>
    </source>
</evidence>
<dbReference type="PANTHER" id="PTHR42758:SF2">
    <property type="entry name" value="PHOSPHATIDYLGLYCEROL PHOSPHOLIPASE C"/>
    <property type="match status" value="1"/>
</dbReference>
<protein>
    <submittedName>
        <fullName evidence="15">Glycerophosphodiester phosphodiesterase domain-containing 1-like</fullName>
        <ecNumber evidence="15">3.1.4.46</ecNumber>
    </submittedName>
</protein>
<dbReference type="GO" id="GO:0004622">
    <property type="term" value="F:phosphatidylcholine lysophospholipase activity"/>
    <property type="evidence" value="ECO:0007669"/>
    <property type="project" value="TreeGrafter"/>
</dbReference>
<evidence type="ECO:0000256" key="8">
    <source>
        <dbReference type="ARBA" id="ARBA00036083"/>
    </source>
</evidence>
<dbReference type="InterPro" id="IPR030395">
    <property type="entry name" value="GP_PDE_dom"/>
</dbReference>
<dbReference type="GO" id="GO:0005789">
    <property type="term" value="C:endoplasmic reticulum membrane"/>
    <property type="evidence" value="ECO:0007669"/>
    <property type="project" value="TreeGrafter"/>
</dbReference>
<comment type="catalytic activity">
    <reaction evidence="8">
        <text>1-O-hexadecyl-sn-glycero-3-phosphocholine + H2O = 1-O-hexadecyl-sn-glycero-3-phosphate + choline + H(+)</text>
        <dbReference type="Rhea" id="RHEA:41143"/>
        <dbReference type="ChEBI" id="CHEBI:15354"/>
        <dbReference type="ChEBI" id="CHEBI:15377"/>
        <dbReference type="ChEBI" id="CHEBI:15378"/>
        <dbReference type="ChEBI" id="CHEBI:64496"/>
        <dbReference type="ChEBI" id="CHEBI:77580"/>
    </reaction>
    <physiologicalReaction direction="left-to-right" evidence="8">
        <dbReference type="Rhea" id="RHEA:41144"/>
    </physiologicalReaction>
</comment>
<comment type="catalytic activity">
    <reaction evidence="10">
        <text>N-hexadecanoyl-1-(9Z-octadecenoyl)-sn-glycero-3-phosphoethanolamine + H2O = N-hexadecanoylethanolamine + 1-(9Z-octadecenoyl)-sn-glycero-3-phosphate + H(+)</text>
        <dbReference type="Rhea" id="RHEA:53168"/>
        <dbReference type="ChEBI" id="CHEBI:15377"/>
        <dbReference type="ChEBI" id="CHEBI:15378"/>
        <dbReference type="ChEBI" id="CHEBI:71464"/>
        <dbReference type="ChEBI" id="CHEBI:74544"/>
        <dbReference type="ChEBI" id="CHEBI:85217"/>
    </reaction>
    <physiologicalReaction direction="left-to-right" evidence="10">
        <dbReference type="Rhea" id="RHEA:53169"/>
    </physiologicalReaction>
</comment>
<dbReference type="Gene3D" id="3.20.20.190">
    <property type="entry name" value="Phosphatidylinositol (PI) phosphodiesterase"/>
    <property type="match status" value="1"/>
</dbReference>
<gene>
    <name evidence="15" type="ORF">BpHYR1_004921</name>
</gene>
<reference evidence="15 16" key="1">
    <citation type="journal article" date="2018" name="Sci. Rep.">
        <title>Genomic signatures of local adaptation to the degree of environmental predictability in rotifers.</title>
        <authorList>
            <person name="Franch-Gras L."/>
            <person name="Hahn C."/>
            <person name="Garcia-Roger E.M."/>
            <person name="Carmona M.J."/>
            <person name="Serra M."/>
            <person name="Gomez A."/>
        </authorList>
    </citation>
    <scope>NUCLEOTIDE SEQUENCE [LARGE SCALE GENOMIC DNA]</scope>
    <source>
        <strain evidence="15">HYR1</strain>
    </source>
</reference>
<dbReference type="AlphaFoldDB" id="A0A3M7S128"/>
<comment type="catalytic activity">
    <reaction evidence="11">
        <text>1-O-(1Z-octadecenyl)-sn-glycero-3-phospho-N-hexadecanoyl-ethanolamine + H2O = 1-O-(1Z-octadecenyl)-sn-glycero-3-phosphate + N-hexadecanoylethanolamine + H(+)</text>
        <dbReference type="Rhea" id="RHEA:53184"/>
        <dbReference type="ChEBI" id="CHEBI:15377"/>
        <dbReference type="ChEBI" id="CHEBI:15378"/>
        <dbReference type="ChEBI" id="CHEBI:71464"/>
        <dbReference type="ChEBI" id="CHEBI:137009"/>
        <dbReference type="ChEBI" id="CHEBI:137017"/>
    </reaction>
    <physiologicalReaction direction="left-to-right" evidence="11">
        <dbReference type="Rhea" id="RHEA:53185"/>
    </physiologicalReaction>
</comment>
<keyword evidence="5 13" id="KW-1133">Transmembrane helix</keyword>
<dbReference type="Pfam" id="PF03009">
    <property type="entry name" value="GDPD"/>
    <property type="match status" value="1"/>
</dbReference>
<evidence type="ECO:0000256" key="9">
    <source>
        <dbReference type="ARBA" id="ARBA00047392"/>
    </source>
</evidence>
<dbReference type="PROSITE" id="PS50007">
    <property type="entry name" value="PIPLC_X_DOMAIN"/>
    <property type="match status" value="1"/>
</dbReference>
<comment type="caution">
    <text evidence="15">The sequence shown here is derived from an EMBL/GenBank/DDBJ whole genome shotgun (WGS) entry which is preliminary data.</text>
</comment>
<evidence type="ECO:0000256" key="6">
    <source>
        <dbReference type="ARBA" id="ARBA00023098"/>
    </source>
</evidence>
<evidence type="ECO:0000259" key="14">
    <source>
        <dbReference type="PROSITE" id="PS51704"/>
    </source>
</evidence>
<evidence type="ECO:0000256" key="2">
    <source>
        <dbReference type="ARBA" id="ARBA00007277"/>
    </source>
</evidence>
<name>A0A3M7S128_BRAPC</name>
<evidence type="ECO:0000256" key="3">
    <source>
        <dbReference type="ARBA" id="ARBA00022692"/>
    </source>
</evidence>
<dbReference type="EMBL" id="REGN01002222">
    <property type="protein sequence ID" value="RNA29442.1"/>
    <property type="molecule type" value="Genomic_DNA"/>
</dbReference>
<feature type="transmembrane region" description="Helical" evidence="13">
    <location>
        <begin position="227"/>
        <end position="252"/>
    </location>
</feature>
<evidence type="ECO:0000256" key="13">
    <source>
        <dbReference type="SAM" id="Phobius"/>
    </source>
</evidence>
<evidence type="ECO:0000256" key="1">
    <source>
        <dbReference type="ARBA" id="ARBA00004370"/>
    </source>
</evidence>